<evidence type="ECO:0000256" key="2">
    <source>
        <dbReference type="ARBA" id="ARBA00022602"/>
    </source>
</evidence>
<dbReference type="Pfam" id="PF01239">
    <property type="entry name" value="PPTA"/>
    <property type="match status" value="2"/>
</dbReference>
<evidence type="ECO:0000256" key="4">
    <source>
        <dbReference type="ARBA" id="ARBA00022737"/>
    </source>
</evidence>
<keyword evidence="3" id="KW-0808">Transferase</keyword>
<accession>B5M6Z9</accession>
<evidence type="ECO:0000256" key="3">
    <source>
        <dbReference type="ARBA" id="ARBA00022679"/>
    </source>
</evidence>
<dbReference type="GO" id="GO:0005737">
    <property type="term" value="C:cytoplasm"/>
    <property type="evidence" value="ECO:0007669"/>
    <property type="project" value="TreeGrafter"/>
</dbReference>
<dbReference type="EMBL" id="EZ000097">
    <property type="protein sequence ID" value="ACE06877.1"/>
    <property type="molecule type" value="mRNA"/>
</dbReference>
<dbReference type="PROSITE" id="PS51147">
    <property type="entry name" value="PFTA"/>
    <property type="match status" value="1"/>
</dbReference>
<dbReference type="AlphaFoldDB" id="B5M6Z9"/>
<organism evidence="5">
    <name type="scientific">Schistosoma japonicum</name>
    <name type="common">Blood fluke</name>
    <dbReference type="NCBI Taxonomy" id="6182"/>
    <lineage>
        <taxon>Eukaryota</taxon>
        <taxon>Metazoa</taxon>
        <taxon>Spiralia</taxon>
        <taxon>Lophotrochozoa</taxon>
        <taxon>Platyhelminthes</taxon>
        <taxon>Trematoda</taxon>
        <taxon>Digenea</taxon>
        <taxon>Strigeidida</taxon>
        <taxon>Schistosomatoidea</taxon>
        <taxon>Schistosomatidae</taxon>
        <taxon>Schistosoma</taxon>
    </lineage>
</organism>
<reference evidence="5" key="1">
    <citation type="journal article" date="2006" name="PLoS Pathog.">
        <title>New perspectives on host-parasite interplay by comparative transcriptomic and proteomic analyses of Schistosoma japonicum.</title>
        <authorList>
            <person name="Liu F."/>
            <person name="Lu J."/>
            <person name="Hu W."/>
            <person name="Wang S.Y."/>
            <person name="Cui S.J."/>
            <person name="Chi M."/>
            <person name="Yan Q."/>
            <person name="Wang X.R."/>
            <person name="Song H.D."/>
            <person name="Xu X.N."/>
            <person name="Wang J.J."/>
            <person name="Zhang X.L."/>
            <person name="Zhang X."/>
            <person name="Wang Z.Q."/>
            <person name="Xue C.L."/>
            <person name="Brindley P.J."/>
            <person name="McManus D.P."/>
            <person name="Yang P.Y."/>
            <person name="Feng Z."/>
            <person name="Chen Z."/>
            <person name="Han Z.G."/>
        </authorList>
    </citation>
    <scope>NUCLEOTIDE SEQUENCE</scope>
</reference>
<keyword evidence="2" id="KW-0637">Prenyltransferase</keyword>
<name>B5M6Z9_SCHJA</name>
<comment type="similarity">
    <text evidence="1">Belongs to the protein prenyltransferase subunit alpha family.</text>
</comment>
<evidence type="ECO:0000313" key="5">
    <source>
        <dbReference type="EMBL" id="ACE06877.1"/>
    </source>
</evidence>
<dbReference type="GO" id="GO:0008318">
    <property type="term" value="F:protein prenyltransferase activity"/>
    <property type="evidence" value="ECO:0007669"/>
    <property type="project" value="InterPro"/>
</dbReference>
<proteinExistence type="evidence at transcript level"/>
<evidence type="ECO:0000256" key="1">
    <source>
        <dbReference type="ARBA" id="ARBA00006734"/>
    </source>
</evidence>
<dbReference type="PANTHER" id="PTHR11129">
    <property type="entry name" value="PROTEIN FARNESYLTRANSFERASE ALPHA SUBUNIT/RAB GERANYLGERANYL TRANSFERASE ALPHA SUBUNIT"/>
    <property type="match status" value="1"/>
</dbReference>
<sequence length="357" mass="42654">MPDLECFINSLQYAIETCSEYDIIPHVDGDSHKLLYVCEDSFGICNCITKFMFDKYEIELISNDLLNCLLLIAPNTTTFWNYKRHALQNNKLSTSSELKFTQLILNKCPRSYETLFHRSQWIVQHYNYFNDDTFLQHELELCNKFADKYRCNYGLWQYRRFLLMHLHKRELYEMELNLIDIWLEKHPTDTSGWSYLEYFLDGLVNQSITVGELSPTLDDQSGLKSSTKIVVQNYFKKLHSILELYPERESVWLFRRRLIILWLQLNQHRLPCSYIDESIIESLNPVEPLLSQVLDIITKLKSSDNMYHINFSFNEFLNWAYKNKICHEPSTLKWIDLLSLRYLFWLSEYLTGSSKIE</sequence>
<keyword evidence="4" id="KW-0677">Repeat</keyword>
<dbReference type="PANTHER" id="PTHR11129:SF3">
    <property type="entry name" value="PROTEIN PRENYLTRANSFERASE ALPHA SUBUNIT REPEAT-CONTAINING PROTEIN 1"/>
    <property type="match status" value="1"/>
</dbReference>
<dbReference type="Gene3D" id="1.25.40.120">
    <property type="entry name" value="Protein prenylyltransferase"/>
    <property type="match status" value="1"/>
</dbReference>
<dbReference type="InterPro" id="IPR002088">
    <property type="entry name" value="Prenyl_trans_a"/>
</dbReference>
<protein>
    <submittedName>
        <fullName evidence="5">Uncharacterized protein</fullName>
    </submittedName>
</protein>
<dbReference type="SUPFAM" id="SSF48439">
    <property type="entry name" value="Protein prenylyltransferase"/>
    <property type="match status" value="1"/>
</dbReference>
<reference evidence="5" key="2">
    <citation type="submission" date="2008-03" db="EMBL/GenBank/DDBJ databases">
        <authorList>
            <person name="Liu F."/>
            <person name="Lu J."/>
            <person name="Hu W."/>
            <person name="Wang S.-Y."/>
            <person name="Cui S.-J."/>
            <person name="Chi M."/>
            <person name="Yan Q."/>
            <person name="Wang X.-R."/>
            <person name="Song H.-D."/>
            <person name="Xu X.-N."/>
            <person name="Wang J.-J."/>
            <person name="Zhang X.-L."/>
            <person name="Zhang X."/>
            <person name="Wang Z.-Q."/>
            <person name="Xue C.-L."/>
            <person name="Brindley P.J."/>
            <person name="McManus D.P."/>
            <person name="Yang P.-Y."/>
            <person name="Feng Z."/>
            <person name="Chen Z."/>
            <person name="Han Z.-G."/>
        </authorList>
    </citation>
    <scope>NUCLEOTIDE SEQUENCE</scope>
</reference>